<dbReference type="RefSeq" id="WP_152152769.1">
    <property type="nucleotide sequence ID" value="NZ_WEIO01000008.1"/>
</dbReference>
<dbReference type="AlphaFoldDB" id="A0A6I1FID3"/>
<accession>A0A6I1FID3</accession>
<sequence length="63" mass="7284">MRNEDKQTSEGLNQIFEIINAKGDEAELKRIVNNGHEENLVCSDELFHKDLRAIVDDTVRENE</sequence>
<evidence type="ECO:0000313" key="2">
    <source>
        <dbReference type="Proteomes" id="UP000429595"/>
    </source>
</evidence>
<comment type="caution">
    <text evidence="1">The sequence shown here is derived from an EMBL/GenBank/DDBJ whole genome shotgun (WGS) entry which is preliminary data.</text>
</comment>
<proteinExistence type="predicted"/>
<keyword evidence="2" id="KW-1185">Reference proteome</keyword>
<reference evidence="1 2" key="1">
    <citation type="submission" date="2019-10" db="EMBL/GenBank/DDBJ databases">
        <title>Bacillus aerolatum sp. nov., isolated from bioaerosol of sport playgrounds.</title>
        <authorList>
            <person name="Chen P."/>
            <person name="Zhang G."/>
        </authorList>
    </citation>
    <scope>NUCLEOTIDE SEQUENCE [LARGE SCALE GENOMIC DNA]</scope>
    <source>
        <strain evidence="1 2">CX253</strain>
    </source>
</reference>
<protein>
    <submittedName>
        <fullName evidence="1">Uncharacterized protein</fullName>
    </submittedName>
</protein>
<organism evidence="1 2">
    <name type="scientific">Bacillus aerolatus</name>
    <dbReference type="NCBI Taxonomy" id="2653354"/>
    <lineage>
        <taxon>Bacteria</taxon>
        <taxon>Bacillati</taxon>
        <taxon>Bacillota</taxon>
        <taxon>Bacilli</taxon>
        <taxon>Bacillales</taxon>
        <taxon>Bacillaceae</taxon>
        <taxon>Bacillus</taxon>
    </lineage>
</organism>
<name>A0A6I1FID3_9BACI</name>
<gene>
    <name evidence="1" type="ORF">F9802_13355</name>
</gene>
<dbReference type="Proteomes" id="UP000429595">
    <property type="component" value="Unassembled WGS sequence"/>
</dbReference>
<dbReference type="EMBL" id="WEIO01000008">
    <property type="protein sequence ID" value="KAB7705524.1"/>
    <property type="molecule type" value="Genomic_DNA"/>
</dbReference>
<evidence type="ECO:0000313" key="1">
    <source>
        <dbReference type="EMBL" id="KAB7705524.1"/>
    </source>
</evidence>